<proteinExistence type="predicted"/>
<feature type="non-terminal residue" evidence="2">
    <location>
        <position position="156"/>
    </location>
</feature>
<feature type="transmembrane region" description="Helical" evidence="1">
    <location>
        <begin position="101"/>
        <end position="119"/>
    </location>
</feature>
<feature type="transmembrane region" description="Helical" evidence="1">
    <location>
        <begin position="71"/>
        <end position="89"/>
    </location>
</feature>
<name>A0A087UX01_STEMI</name>
<keyword evidence="3" id="KW-1185">Reference proteome</keyword>
<dbReference type="EMBL" id="KK122083">
    <property type="protein sequence ID" value="KFM81890.1"/>
    <property type="molecule type" value="Genomic_DNA"/>
</dbReference>
<evidence type="ECO:0000313" key="3">
    <source>
        <dbReference type="Proteomes" id="UP000054359"/>
    </source>
</evidence>
<dbReference type="PANTHER" id="PTHR11161:SF0">
    <property type="entry name" value="O-ACYLTRANSFERASE LIKE PROTEIN"/>
    <property type="match status" value="1"/>
</dbReference>
<keyword evidence="1" id="KW-0472">Membrane</keyword>
<keyword evidence="1" id="KW-0812">Transmembrane</keyword>
<reference evidence="2 3" key="1">
    <citation type="submission" date="2013-11" db="EMBL/GenBank/DDBJ databases">
        <title>Genome sequencing of Stegodyphus mimosarum.</title>
        <authorList>
            <person name="Bechsgaard J."/>
        </authorList>
    </citation>
    <scope>NUCLEOTIDE SEQUENCE [LARGE SCALE GENOMIC DNA]</scope>
</reference>
<gene>
    <name evidence="2" type="ORF">X975_26967</name>
</gene>
<organism evidence="2 3">
    <name type="scientific">Stegodyphus mimosarum</name>
    <name type="common">African social velvet spider</name>
    <dbReference type="NCBI Taxonomy" id="407821"/>
    <lineage>
        <taxon>Eukaryota</taxon>
        <taxon>Metazoa</taxon>
        <taxon>Ecdysozoa</taxon>
        <taxon>Arthropoda</taxon>
        <taxon>Chelicerata</taxon>
        <taxon>Arachnida</taxon>
        <taxon>Araneae</taxon>
        <taxon>Araneomorphae</taxon>
        <taxon>Entelegynae</taxon>
        <taxon>Eresoidea</taxon>
        <taxon>Eresidae</taxon>
        <taxon>Stegodyphus</taxon>
    </lineage>
</organism>
<sequence length="156" mass="17407">MQMYIAALIIVLPLLKWPNMGLSLGFLGIFGSIVYSGINTYIRDLPPTMLLVDPDSSHYKHYWTVHFFKPFPHAASYCIGILTGYLLATKPKLKMSWKVQVLGWCLSSVFCISTLFGVLKWNSGEAYTTTEAVAYASLSKPTWTLGVAWVVICCVT</sequence>
<dbReference type="Proteomes" id="UP000054359">
    <property type="component" value="Unassembled WGS sequence"/>
</dbReference>
<evidence type="ECO:0000313" key="2">
    <source>
        <dbReference type="EMBL" id="KFM81890.1"/>
    </source>
</evidence>
<evidence type="ECO:0000256" key="1">
    <source>
        <dbReference type="SAM" id="Phobius"/>
    </source>
</evidence>
<feature type="transmembrane region" description="Helical" evidence="1">
    <location>
        <begin position="21"/>
        <end position="42"/>
    </location>
</feature>
<accession>A0A087UX01</accession>
<dbReference type="AlphaFoldDB" id="A0A087UX01"/>
<protein>
    <submittedName>
        <fullName evidence="2">Nose resistant to fluoxetine protein 6</fullName>
    </submittedName>
</protein>
<dbReference type="PANTHER" id="PTHR11161">
    <property type="entry name" value="O-ACYLTRANSFERASE"/>
    <property type="match status" value="1"/>
</dbReference>
<dbReference type="OrthoDB" id="6420932at2759"/>
<dbReference type="InterPro" id="IPR052728">
    <property type="entry name" value="O2_lipid_transport_reg"/>
</dbReference>
<keyword evidence="1" id="KW-1133">Transmembrane helix</keyword>